<keyword evidence="2" id="KW-1185">Reference proteome</keyword>
<dbReference type="RefSeq" id="WP_200317990.1">
    <property type="nucleotide sequence ID" value="NZ_JAENJH010000002.1"/>
</dbReference>
<protein>
    <recommendedName>
        <fullName evidence="3">Exonuclease</fullName>
    </recommendedName>
</protein>
<dbReference type="EMBL" id="JAENJH010000002">
    <property type="protein sequence ID" value="MBK1785110.1"/>
    <property type="molecule type" value="Genomic_DNA"/>
</dbReference>
<evidence type="ECO:0000313" key="1">
    <source>
        <dbReference type="EMBL" id="MBK1785110.1"/>
    </source>
</evidence>
<comment type="caution">
    <text evidence="1">The sequence shown here is derived from an EMBL/GenBank/DDBJ whole genome shotgun (WGS) entry which is preliminary data.</text>
</comment>
<reference evidence="1" key="1">
    <citation type="submission" date="2020-12" db="EMBL/GenBank/DDBJ databases">
        <title>Prauserella sp. ASG 168, a novel actinomycete isolated from cave rock.</title>
        <authorList>
            <person name="Suriyachadkun C."/>
        </authorList>
    </citation>
    <scope>NUCLEOTIDE SEQUENCE</scope>
    <source>
        <strain evidence="1">ASG 168</strain>
    </source>
</reference>
<evidence type="ECO:0000313" key="2">
    <source>
        <dbReference type="Proteomes" id="UP000635245"/>
    </source>
</evidence>
<dbReference type="AlphaFoldDB" id="A0A934V5F9"/>
<evidence type="ECO:0008006" key="3">
    <source>
        <dbReference type="Google" id="ProtNLM"/>
    </source>
</evidence>
<name>A0A934V5F9_9PSEU</name>
<dbReference type="Proteomes" id="UP000635245">
    <property type="component" value="Unassembled WGS sequence"/>
</dbReference>
<gene>
    <name evidence="1" type="ORF">JHE00_12315</name>
</gene>
<accession>A0A934V5F9</accession>
<proteinExistence type="predicted"/>
<organism evidence="1 2">
    <name type="scientific">Prauserella cavernicola</name>
    <dbReference type="NCBI Taxonomy" id="2800127"/>
    <lineage>
        <taxon>Bacteria</taxon>
        <taxon>Bacillati</taxon>
        <taxon>Actinomycetota</taxon>
        <taxon>Actinomycetes</taxon>
        <taxon>Pseudonocardiales</taxon>
        <taxon>Pseudonocardiaceae</taxon>
        <taxon>Prauserella</taxon>
    </lineage>
</organism>
<sequence length="277" mass="30236">MSNYTAPIRRVDTARGHHYVDANGTRVPGVTTILSGGLPKAALINWAGKATAEYAIDNWAALGELSPAKRLEKLQKARYEEKDRAAKRGTEVHNLAERLVRGDEVEVPDELAGHVESYVAFLDAWQVQPVHIEITVMSHRHGYAGTLDLIADFPLGVPGIDKECPRLLVDLKTNRSGIFGETALQLAGYRYADTYVDPDGAEQPMIPVDGCAAVHVRADGADLIPVTAGPVQHRQLLYAQQVAEFDKGSRDLVGNPAVPPRSVPRRRLEILREEAAA</sequence>